<protein>
    <submittedName>
        <fullName evidence="1">Uncharacterized protein</fullName>
    </submittedName>
</protein>
<dbReference type="RefSeq" id="WP_006292441.1">
    <property type="nucleotide sequence ID" value="NZ_ARPM03000027.1"/>
</dbReference>
<dbReference type="AlphaFoldDB" id="A0A061JH49"/>
<proteinExistence type="predicted"/>
<reference evidence="1 2" key="1">
    <citation type="journal article" date="2013" name="Genome Announc.">
        <title>Draft Genome Sequence of Holospora undulata Strain HU1, a Micronucleus-Specific Symbiont of the Ciliate Paramecium caudatum.</title>
        <authorList>
            <person name="Dohra H."/>
            <person name="Suzuki H."/>
            <person name="Suzuki T."/>
            <person name="Tanaka K."/>
            <person name="Fujishima M."/>
        </authorList>
    </citation>
    <scope>NUCLEOTIDE SEQUENCE [LARGE SCALE GENOMIC DNA]</scope>
    <source>
        <strain evidence="1 2">HU1</strain>
    </source>
</reference>
<comment type="caution">
    <text evidence="1">The sequence shown here is derived from an EMBL/GenBank/DDBJ whole genome shotgun (WGS) entry which is preliminary data.</text>
</comment>
<name>A0A061JH49_9PROT</name>
<sequence>MKFLINKKKSLNLRRIYLLIYFLGYIETAFSGGSSGGSNKLESIVAPVPVVLDANDFHAISAYCLDQHGKVENISETFPSKSGYTPTFDSGITRYLSYKFYRDPNTDLARDNNMIFNYCKNQNQEVDIDHMYLMEPKKFGENINKQKTNFDFLQNQKKFYKGNLYIPLNVLDSRGAPQRFQDDSRKYILLGLDDYGIMSGETLQKISSIRLENRPLAIDTMISKAQDVSASGNKVDIAKLETQLKGVQELGDFYANNINLAKNALSGLKEYSYISLSETVKKLIDYFQNAEIGNANTEDAKLNNMLSLYSTTLNTLATIKLKKDKIRTVFNSINEIAKNLPGEEPRDLNELVNSPKKYTIPFRLISDSVSEDSGLVKLFYTFETWEEDLKKLEGKITQLKSVKAGFIKNITTKISALQGSVDKDYPKKKRDFEKGLNNVITQGEVTVFNTIIDPLYQALEKESKEINAEYSNIFQSIEGVNNIQDEIFQNTLTQIKTTLNTIAQKIQTIAAYQETLPSTIQDSYSKILSQKVEIFNALQVDVNDNITKISDLTKATTEAIGKDDDAAPSWESNVTSINSLINNLVQDKEKLGILLAQTKEQDLNLKTSIVTLNSRIDFTLQDITTIKNYVVLNQLKPYYFATINLIIKMTDKFEAPDSFPEALRVYHIEKDQTALVAKYQKISSIKDTLKASLKGYYSLLADIKAANPENAEIIVYKNRIESLIADQGEYCLDTLFDKNIKENMPVNILS</sequence>
<accession>A0A061JH49</accession>
<dbReference type="EMBL" id="ARPM03000027">
    <property type="protein sequence ID" value="ETZ05506.1"/>
    <property type="molecule type" value="Genomic_DNA"/>
</dbReference>
<gene>
    <name evidence="1" type="ORF">K737_300053</name>
</gene>
<keyword evidence="2" id="KW-1185">Reference proteome</keyword>
<organism evidence="1 2">
    <name type="scientific">Holospora undulata HU1</name>
    <dbReference type="NCBI Taxonomy" id="1321371"/>
    <lineage>
        <taxon>Bacteria</taxon>
        <taxon>Pseudomonadati</taxon>
        <taxon>Pseudomonadota</taxon>
        <taxon>Alphaproteobacteria</taxon>
        <taxon>Holosporales</taxon>
        <taxon>Holosporaceae</taxon>
        <taxon>Holospora</taxon>
    </lineage>
</organism>
<evidence type="ECO:0000313" key="2">
    <source>
        <dbReference type="Proteomes" id="UP000026922"/>
    </source>
</evidence>
<dbReference type="Proteomes" id="UP000026922">
    <property type="component" value="Unassembled WGS sequence"/>
</dbReference>
<evidence type="ECO:0000313" key="1">
    <source>
        <dbReference type="EMBL" id="ETZ05506.1"/>
    </source>
</evidence>